<reference evidence="4" key="1">
    <citation type="submission" date="2017-06" db="EMBL/GenBank/DDBJ databases">
        <authorList>
            <person name="Varghese N."/>
            <person name="Submissions S."/>
        </authorList>
    </citation>
    <scope>NUCLEOTIDE SEQUENCE [LARGE SCALE GENOMIC DNA]</scope>
    <source>
        <strain evidence="4">DSM 26170</strain>
    </source>
</reference>
<keyword evidence="1" id="KW-0560">Oxidoreductase</keyword>
<dbReference type="AlphaFoldDB" id="A0A238YI54"/>
<dbReference type="Proteomes" id="UP000198409">
    <property type="component" value="Unassembled WGS sequence"/>
</dbReference>
<dbReference type="InterPro" id="IPR006076">
    <property type="entry name" value="FAD-dep_OxRdtase"/>
</dbReference>
<proteinExistence type="predicted"/>
<evidence type="ECO:0000313" key="3">
    <source>
        <dbReference type="EMBL" id="SNR70304.1"/>
    </source>
</evidence>
<sequence>MLFPQNRSLRDPHRLVVRLAEAFQALGGRIERGEVVGFDRSDRITALRLTDGRSLAADEVVLCAGAHTGRMSKMLGEPMPLETERGYHTQIMRPSISMGHSVIWPTRRSQDRSLFHDLRDVR</sequence>
<dbReference type="SUPFAM" id="SSF51905">
    <property type="entry name" value="FAD/NAD(P)-binding domain"/>
    <property type="match status" value="1"/>
</dbReference>
<dbReference type="InterPro" id="IPR036188">
    <property type="entry name" value="FAD/NAD-bd_sf"/>
</dbReference>
<dbReference type="Gene3D" id="3.50.50.60">
    <property type="entry name" value="FAD/NAD(P)-binding domain"/>
    <property type="match status" value="1"/>
</dbReference>
<organism evidence="3 4">
    <name type="scientific">Paracoccus sediminis</name>
    <dbReference type="NCBI Taxonomy" id="1214787"/>
    <lineage>
        <taxon>Bacteria</taxon>
        <taxon>Pseudomonadati</taxon>
        <taxon>Pseudomonadota</taxon>
        <taxon>Alphaproteobacteria</taxon>
        <taxon>Rhodobacterales</taxon>
        <taxon>Paracoccaceae</taxon>
        <taxon>Paracoccus</taxon>
    </lineage>
</organism>
<name>A0A238YI54_9RHOB</name>
<dbReference type="EMBL" id="FZNM01000018">
    <property type="protein sequence ID" value="SNR70304.1"/>
    <property type="molecule type" value="Genomic_DNA"/>
</dbReference>
<evidence type="ECO:0000313" key="4">
    <source>
        <dbReference type="Proteomes" id="UP000198409"/>
    </source>
</evidence>
<accession>A0A238YI54</accession>
<dbReference type="GO" id="GO:0016491">
    <property type="term" value="F:oxidoreductase activity"/>
    <property type="evidence" value="ECO:0007669"/>
    <property type="project" value="UniProtKB-KW"/>
</dbReference>
<gene>
    <name evidence="3" type="ORF">SAMN06265378_11843</name>
</gene>
<feature type="domain" description="FAD dependent oxidoreductase" evidence="2">
    <location>
        <begin position="2"/>
        <end position="108"/>
    </location>
</feature>
<evidence type="ECO:0000256" key="1">
    <source>
        <dbReference type="ARBA" id="ARBA00023002"/>
    </source>
</evidence>
<dbReference type="Gene3D" id="3.30.9.10">
    <property type="entry name" value="D-Amino Acid Oxidase, subunit A, domain 2"/>
    <property type="match status" value="1"/>
</dbReference>
<protein>
    <submittedName>
        <fullName evidence="3">FAD dependent oxidoreductase</fullName>
    </submittedName>
</protein>
<evidence type="ECO:0000259" key="2">
    <source>
        <dbReference type="Pfam" id="PF01266"/>
    </source>
</evidence>
<dbReference type="Pfam" id="PF01266">
    <property type="entry name" value="DAO"/>
    <property type="match status" value="1"/>
</dbReference>